<organism evidence="1 2">
    <name type="scientific">Knufia obscura</name>
    <dbReference type="NCBI Taxonomy" id="1635080"/>
    <lineage>
        <taxon>Eukaryota</taxon>
        <taxon>Fungi</taxon>
        <taxon>Dikarya</taxon>
        <taxon>Ascomycota</taxon>
        <taxon>Pezizomycotina</taxon>
        <taxon>Eurotiomycetes</taxon>
        <taxon>Chaetothyriomycetidae</taxon>
        <taxon>Chaetothyriales</taxon>
        <taxon>Trichomeriaceae</taxon>
        <taxon>Knufia</taxon>
    </lineage>
</organism>
<evidence type="ECO:0000313" key="2">
    <source>
        <dbReference type="Proteomes" id="UP001334248"/>
    </source>
</evidence>
<evidence type="ECO:0000313" key="1">
    <source>
        <dbReference type="EMBL" id="KAK5945534.1"/>
    </source>
</evidence>
<dbReference type="RefSeq" id="XP_064733624.1">
    <property type="nucleotide sequence ID" value="XM_064871171.1"/>
</dbReference>
<dbReference type="EMBL" id="JAVHJV010000002">
    <property type="protein sequence ID" value="KAK5945534.1"/>
    <property type="molecule type" value="Genomic_DNA"/>
</dbReference>
<dbReference type="GeneID" id="89996188"/>
<dbReference type="Proteomes" id="UP001334248">
    <property type="component" value="Unassembled WGS sequence"/>
</dbReference>
<accession>A0ABR0RZN5</accession>
<protein>
    <submittedName>
        <fullName evidence="1">Uncharacterized protein</fullName>
    </submittedName>
</protein>
<sequence>MSYTVISNGTLNACGTGDGHLIRHYAPAISLFGIWLMNIKATTTVPDAYNASELARGAVAPKAKGNFVTGRVLNMRSSFQRIKYG</sequence>
<comment type="caution">
    <text evidence="1">The sequence shown here is derived from an EMBL/GenBank/DDBJ whole genome shotgun (WGS) entry which is preliminary data.</text>
</comment>
<name>A0ABR0RZN5_9EURO</name>
<keyword evidence="2" id="KW-1185">Reference proteome</keyword>
<reference evidence="1 2" key="1">
    <citation type="journal article" date="2023" name="Res Sq">
        <title>Genomic and morphological characterization of Knufia obscura isolated from the Mars 2020 spacecraft assembly facility.</title>
        <authorList>
            <person name="Chander A.M."/>
            <person name="Teixeira M.M."/>
            <person name="Singh N.K."/>
            <person name="Williams M.P."/>
            <person name="Parker C.W."/>
            <person name="Leo P."/>
            <person name="Stajich J.E."/>
            <person name="Torok T."/>
            <person name="Tighe S."/>
            <person name="Mason C.E."/>
            <person name="Venkateswaran K."/>
        </authorList>
    </citation>
    <scope>NUCLEOTIDE SEQUENCE [LARGE SCALE GENOMIC DNA]</scope>
    <source>
        <strain evidence="1 2">CCFEE 5817</strain>
    </source>
</reference>
<proteinExistence type="predicted"/>
<gene>
    <name evidence="1" type="ORF">PMZ80_002739</name>
</gene>